<organism evidence="2 3">
    <name type="scientific">Oceanobacillus kimchii</name>
    <dbReference type="NCBI Taxonomy" id="746691"/>
    <lineage>
        <taxon>Bacteria</taxon>
        <taxon>Bacillati</taxon>
        <taxon>Bacillota</taxon>
        <taxon>Bacilli</taxon>
        <taxon>Bacillales</taxon>
        <taxon>Bacillaceae</taxon>
        <taxon>Oceanobacillus</taxon>
    </lineage>
</organism>
<reference evidence="2 3" key="1">
    <citation type="submission" date="2023-02" db="EMBL/GenBank/DDBJ databases">
        <title>Oceanobacillus kimchii IFOP_LL358 isolated form Alexandrium catenella lab strain.</title>
        <authorList>
            <person name="Gajardo G."/>
            <person name="Ueki S."/>
            <person name="Maruyama F."/>
        </authorList>
    </citation>
    <scope>NUCLEOTIDE SEQUENCE [LARGE SCALE GENOMIC DNA]</scope>
    <source>
        <strain evidence="2 3">IFOP_LL358</strain>
    </source>
</reference>
<protein>
    <recommendedName>
        <fullName evidence="4">DUF401 family protein</fullName>
    </recommendedName>
</protein>
<evidence type="ECO:0000256" key="1">
    <source>
        <dbReference type="SAM" id="Phobius"/>
    </source>
</evidence>
<evidence type="ECO:0000313" key="2">
    <source>
        <dbReference type="EMBL" id="GLO67328.1"/>
    </source>
</evidence>
<name>A0ABQ5TKE3_9BACI</name>
<feature type="transmembrane region" description="Helical" evidence="1">
    <location>
        <begin position="90"/>
        <end position="106"/>
    </location>
</feature>
<feature type="transmembrane region" description="Helical" evidence="1">
    <location>
        <begin position="327"/>
        <end position="348"/>
    </location>
</feature>
<dbReference type="Proteomes" id="UP001275436">
    <property type="component" value="Unassembled WGS sequence"/>
</dbReference>
<feature type="transmembrane region" description="Helical" evidence="1">
    <location>
        <begin position="260"/>
        <end position="280"/>
    </location>
</feature>
<evidence type="ECO:0008006" key="4">
    <source>
        <dbReference type="Google" id="ProtNLM"/>
    </source>
</evidence>
<sequence length="472" mass="53014">MRNRAVTAGLTTGIIGFTILHFFTYFQELDSLVVIMAVCGFAIVLFATFYYGPSNLKMPLGLFVTGMVIFLFTDTNLINGLREGLQQMRNMIGLLVVIPMVSWVLREEAFLESIISFGHRLLNSSRKFYLGMVSFTQIIAYFLLFGAIPMMYQFVSMILKDEKGEAWEYFKGTALLRGFALSVMWVLSIPSFAYVVEIMDASLSLAILQGVAVAIFGTLLTLVFTTKEQKRYQVNFTAGLQKEIDEVLHHSKNKKEMNRVVREFATLFITLFGSIFILSFFVEIELLVLIPLTIVIWIVCYYIMKRRVYKLAQIATRYIKDEMASKSYQLCVMLGAGMLITSLGYTSFAENVVTGIYSIQDVIPFVNVLYLLPIMVIILGFFGLGPLTVMVLVAGILQSIHLPYPPELIVLAVTLGSSISIMLSPVIMPIIILSGSNGLSGFKNGLRFNGWFALVFYIVVMAYIQIMVFLTT</sequence>
<feature type="transmembrane region" description="Helical" evidence="1">
    <location>
        <begin position="202"/>
        <end position="224"/>
    </location>
</feature>
<feature type="transmembrane region" description="Helical" evidence="1">
    <location>
        <begin position="128"/>
        <end position="155"/>
    </location>
</feature>
<feature type="transmembrane region" description="Helical" evidence="1">
    <location>
        <begin position="175"/>
        <end position="196"/>
    </location>
</feature>
<gene>
    <name evidence="2" type="ORF">MACH08_31120</name>
</gene>
<comment type="caution">
    <text evidence="2">The sequence shown here is derived from an EMBL/GenBank/DDBJ whole genome shotgun (WGS) entry which is preliminary data.</text>
</comment>
<keyword evidence="3" id="KW-1185">Reference proteome</keyword>
<feature type="transmembrane region" description="Helical" evidence="1">
    <location>
        <begin position="368"/>
        <end position="396"/>
    </location>
</feature>
<evidence type="ECO:0000313" key="3">
    <source>
        <dbReference type="Proteomes" id="UP001275436"/>
    </source>
</evidence>
<proteinExistence type="predicted"/>
<feature type="transmembrane region" description="Helical" evidence="1">
    <location>
        <begin position="32"/>
        <end position="52"/>
    </location>
</feature>
<feature type="transmembrane region" description="Helical" evidence="1">
    <location>
        <begin position="451"/>
        <end position="470"/>
    </location>
</feature>
<keyword evidence="1" id="KW-0812">Transmembrane</keyword>
<feature type="transmembrane region" description="Helical" evidence="1">
    <location>
        <begin position="408"/>
        <end position="431"/>
    </location>
</feature>
<feature type="transmembrane region" description="Helical" evidence="1">
    <location>
        <begin position="58"/>
        <end position="78"/>
    </location>
</feature>
<keyword evidence="1" id="KW-0472">Membrane</keyword>
<dbReference type="EMBL" id="BSKO01000001">
    <property type="protein sequence ID" value="GLO67328.1"/>
    <property type="molecule type" value="Genomic_DNA"/>
</dbReference>
<dbReference type="RefSeq" id="WP_215064581.1">
    <property type="nucleotide sequence ID" value="NZ_BSKO01000001.1"/>
</dbReference>
<keyword evidence="1" id="KW-1133">Transmembrane helix</keyword>
<accession>A0ABQ5TKE3</accession>
<feature type="transmembrane region" description="Helical" evidence="1">
    <location>
        <begin position="286"/>
        <end position="304"/>
    </location>
</feature>
<feature type="transmembrane region" description="Helical" evidence="1">
    <location>
        <begin position="6"/>
        <end position="25"/>
    </location>
</feature>